<dbReference type="STRING" id="593907.Celgi_1213"/>
<evidence type="ECO:0000313" key="3">
    <source>
        <dbReference type="EMBL" id="AEI11732.1"/>
    </source>
</evidence>
<sequence>MPVVTLTERDAPRAVRERLARLTTTDTSRHGPGAPAAAAPGLTAGALAGAAQRYADAHGVLPGPEPVPHRLRIRITPRGVLVVALAVALVAGAVALRAAATRPGVATPLPVPAPWASASPGAGDGPPGEPTGAPAPAELVVDVVGAVARPGVVRLPPGSRVVDALDAAGGALTDADVARLNLARVLVDGEQVVVPRPGDPVVAAPPDAGGGADGGSLVDLNTADEATLDTLPGIGPVLAARIVEHRAAGPFASVDDLVDVPGIGQALLEDLRDLVRV</sequence>
<gene>
    <name evidence="3" type="ordered locus">Celgi_1213</name>
</gene>
<dbReference type="GO" id="GO:0003677">
    <property type="term" value="F:DNA binding"/>
    <property type="evidence" value="ECO:0007669"/>
    <property type="project" value="InterPro"/>
</dbReference>
<dbReference type="Proteomes" id="UP000000485">
    <property type="component" value="Chromosome"/>
</dbReference>
<dbReference type="GO" id="GO:0006281">
    <property type="term" value="P:DNA repair"/>
    <property type="evidence" value="ECO:0007669"/>
    <property type="project" value="InterPro"/>
</dbReference>
<dbReference type="InterPro" id="IPR019554">
    <property type="entry name" value="Soluble_ligand-bd"/>
</dbReference>
<proteinExistence type="predicted"/>
<accession>F8A1S5</accession>
<evidence type="ECO:0000256" key="1">
    <source>
        <dbReference type="SAM" id="Phobius"/>
    </source>
</evidence>
<dbReference type="Gene3D" id="3.10.560.10">
    <property type="entry name" value="Outer membrane lipoprotein wza domain like"/>
    <property type="match status" value="1"/>
</dbReference>
<name>F8A1S5_CELGA</name>
<evidence type="ECO:0000259" key="2">
    <source>
        <dbReference type="SMART" id="SM00278"/>
    </source>
</evidence>
<feature type="transmembrane region" description="Helical" evidence="1">
    <location>
        <begin position="79"/>
        <end position="100"/>
    </location>
</feature>
<evidence type="ECO:0000313" key="4">
    <source>
        <dbReference type="Proteomes" id="UP000000485"/>
    </source>
</evidence>
<feature type="domain" description="Helix-hairpin-helix DNA-binding motif class 1" evidence="2">
    <location>
        <begin position="255"/>
        <end position="274"/>
    </location>
</feature>
<dbReference type="GO" id="GO:0015627">
    <property type="term" value="C:type II protein secretion system complex"/>
    <property type="evidence" value="ECO:0007669"/>
    <property type="project" value="TreeGrafter"/>
</dbReference>
<keyword evidence="1" id="KW-0472">Membrane</keyword>
<dbReference type="PANTHER" id="PTHR21180:SF32">
    <property type="entry name" value="ENDONUCLEASE_EXONUCLEASE_PHOSPHATASE FAMILY DOMAIN-CONTAINING PROTEIN 1"/>
    <property type="match status" value="1"/>
</dbReference>
<dbReference type="SMART" id="SM00278">
    <property type="entry name" value="HhH1"/>
    <property type="match status" value="2"/>
</dbReference>
<feature type="domain" description="Helix-hairpin-helix DNA-binding motif class 1" evidence="2">
    <location>
        <begin position="226"/>
        <end position="245"/>
    </location>
</feature>
<dbReference type="PANTHER" id="PTHR21180">
    <property type="entry name" value="ENDONUCLEASE/EXONUCLEASE/PHOSPHATASE FAMILY DOMAIN-CONTAINING PROTEIN 1"/>
    <property type="match status" value="1"/>
</dbReference>
<organism evidence="3 4">
    <name type="scientific">Cellulomonas gilvus (strain ATCC 13127 / NRRL B-14078)</name>
    <name type="common">Cellvibrio gilvus</name>
    <dbReference type="NCBI Taxonomy" id="593907"/>
    <lineage>
        <taxon>Bacteria</taxon>
        <taxon>Bacillati</taxon>
        <taxon>Actinomycetota</taxon>
        <taxon>Actinomycetes</taxon>
        <taxon>Micrococcales</taxon>
        <taxon>Cellulomonadaceae</taxon>
        <taxon>Cellulomonas</taxon>
    </lineage>
</organism>
<reference evidence="4" key="1">
    <citation type="submission" date="2011-04" db="EMBL/GenBank/DDBJ databases">
        <title>Complete sequence of Cellvibrio gilvus ATCC 13127.</title>
        <authorList>
            <person name="Lucas S."/>
            <person name="Han J."/>
            <person name="Lapidus A."/>
            <person name="Cheng J.-F."/>
            <person name="Goodwin L."/>
            <person name="Pitluck S."/>
            <person name="Peters L."/>
            <person name="Munk A."/>
            <person name="Detter J.C."/>
            <person name="Han C."/>
            <person name="Tapia R."/>
            <person name="Land M."/>
            <person name="Hauser L."/>
            <person name="Kyrpides N."/>
            <person name="Ivanova N."/>
            <person name="Ovchinnikova G."/>
            <person name="Pagani I."/>
            <person name="Mead D."/>
            <person name="Brumm P."/>
            <person name="Woyke T."/>
        </authorList>
    </citation>
    <scope>NUCLEOTIDE SEQUENCE [LARGE SCALE GENOMIC DNA]</scope>
    <source>
        <strain evidence="4">ATCC 13127 / NRRL B-14078</strain>
    </source>
</reference>
<dbReference type="SUPFAM" id="SSF47781">
    <property type="entry name" value="RuvA domain 2-like"/>
    <property type="match status" value="1"/>
</dbReference>
<dbReference type="Pfam" id="PF10531">
    <property type="entry name" value="SLBB"/>
    <property type="match status" value="1"/>
</dbReference>
<dbReference type="EMBL" id="CP002665">
    <property type="protein sequence ID" value="AEI11732.1"/>
    <property type="molecule type" value="Genomic_DNA"/>
</dbReference>
<protein>
    <submittedName>
        <fullName evidence="3">Soluble ligand binding domain protein</fullName>
    </submittedName>
</protein>
<dbReference type="Pfam" id="PF12836">
    <property type="entry name" value="HHH_3"/>
    <property type="match status" value="1"/>
</dbReference>
<dbReference type="InterPro" id="IPR003583">
    <property type="entry name" value="Hlx-hairpin-Hlx_DNA-bd_motif"/>
</dbReference>
<dbReference type="InterPro" id="IPR010994">
    <property type="entry name" value="RuvA_2-like"/>
</dbReference>
<dbReference type="Gene3D" id="1.10.150.320">
    <property type="entry name" value="Photosystem II 12 kDa extrinsic protein"/>
    <property type="match status" value="1"/>
</dbReference>
<dbReference type="GO" id="GO:0015628">
    <property type="term" value="P:protein secretion by the type II secretion system"/>
    <property type="evidence" value="ECO:0007669"/>
    <property type="project" value="TreeGrafter"/>
</dbReference>
<keyword evidence="4" id="KW-1185">Reference proteome</keyword>
<dbReference type="KEGG" id="cga:Celgi_1213"/>
<keyword evidence="1" id="KW-1133">Transmembrane helix</keyword>
<keyword evidence="1" id="KW-0812">Transmembrane</keyword>
<dbReference type="AlphaFoldDB" id="F8A1S5"/>
<dbReference type="InterPro" id="IPR051675">
    <property type="entry name" value="Endo/Exo/Phosphatase_dom_1"/>
</dbReference>
<dbReference type="HOGENOM" id="CLU_052011_0_2_11"/>
<dbReference type="eggNOG" id="COG1555">
    <property type="taxonomic scope" value="Bacteria"/>
</dbReference>